<dbReference type="EMBL" id="CAJMWZ010003047">
    <property type="protein sequence ID" value="CAE6467745.1"/>
    <property type="molecule type" value="Genomic_DNA"/>
</dbReference>
<feature type="compositionally biased region" description="Pro residues" evidence="5">
    <location>
        <begin position="445"/>
        <end position="455"/>
    </location>
</feature>
<dbReference type="GO" id="GO:0000724">
    <property type="term" value="P:double-strand break repair via homologous recombination"/>
    <property type="evidence" value="ECO:0007669"/>
    <property type="project" value="TreeGrafter"/>
</dbReference>
<feature type="region of interest" description="Disordered" evidence="5">
    <location>
        <begin position="344"/>
        <end position="401"/>
    </location>
</feature>
<comment type="caution">
    <text evidence="6">The sequence shown here is derived from an EMBL/GenBank/DDBJ whole genome shotgun (WGS) entry which is preliminary data.</text>
</comment>
<evidence type="ECO:0000256" key="1">
    <source>
        <dbReference type="ARBA" id="ARBA00006638"/>
    </source>
</evidence>
<feature type="region of interest" description="Disordered" evidence="5">
    <location>
        <begin position="442"/>
        <end position="535"/>
    </location>
</feature>
<evidence type="ECO:0000256" key="2">
    <source>
        <dbReference type="ARBA" id="ARBA00022763"/>
    </source>
</evidence>
<accession>A0A8H3BXV0</accession>
<feature type="compositionally biased region" description="Polar residues" evidence="5">
    <location>
        <begin position="367"/>
        <end position="376"/>
    </location>
</feature>
<keyword evidence="4" id="KW-0234">DNA repair</keyword>
<dbReference type="GO" id="GO:0005634">
    <property type="term" value="C:nucleus"/>
    <property type="evidence" value="ECO:0007669"/>
    <property type="project" value="TreeGrafter"/>
</dbReference>
<dbReference type="PANTHER" id="PTHR12132:SF1">
    <property type="entry name" value="DNA REPAIR PROTEIN RAD52 HOMOLOG"/>
    <property type="match status" value="1"/>
</dbReference>
<dbReference type="InterPro" id="IPR007232">
    <property type="entry name" value="Rad52_Rad59_Rad22"/>
</dbReference>
<evidence type="ECO:0000256" key="4">
    <source>
        <dbReference type="ARBA" id="ARBA00023204"/>
    </source>
</evidence>
<evidence type="ECO:0000256" key="5">
    <source>
        <dbReference type="SAM" id="MobiDB-lite"/>
    </source>
</evidence>
<sequence>MEEASMSMNHVLSAHLLDSFEQSRRASTPPFGGHGLTGHGPSTQLGFSPMLHGNYSQMSNAGNSSLSMEQLAQMQAKLNKKLGPEFISQRPGPGGGEYSNSSTLFIPLRSVLGVKLTYAEGWKIINLANEVFGFNGWSSSVLSITTEYIDQNPETQRYNVGVSAVVRVTLRDGAFHEDVGFGALDNSKGKGAALDKVSIPISLPAIIQTNLILKCKKEAVTDAIKRTLRNFGNVLGNCLYDKQYVSEIAKIKAPVVKLDKDTLHRRPDLAGPVPNIPPRESTLQPTAPSPRNPPTARPPGNPSPLATSTPITNRTIGGQLPTPDTSLVAPAAPAIQPVLQTNTSLNTNQRPSGNANSAATSPVARPSGTSNVNARVTSPAPGANPEVRAPQAPVERTSSDPALFDAELAGELLMDTSVYGGSEDDAFFDNILPGELDIEVTDVPTIPPRVTPPQNPKSDFRNSPTAQAGASDVSNPASSSTITAPRPAPATASNGNPDESGSKRPRIRLADAIRGGAPGAGGSGPVVGQKRQRTS</sequence>
<feature type="compositionally biased region" description="Low complexity" evidence="5">
    <location>
        <begin position="476"/>
        <end position="493"/>
    </location>
</feature>
<keyword evidence="3" id="KW-0233">DNA recombination</keyword>
<feature type="compositionally biased region" description="Polar residues" evidence="5">
    <location>
        <begin position="305"/>
        <end position="316"/>
    </location>
</feature>
<dbReference type="InterPro" id="IPR042525">
    <property type="entry name" value="Rad52_Rad59_Rad22_sf"/>
</dbReference>
<evidence type="ECO:0000313" key="6">
    <source>
        <dbReference type="EMBL" id="CAE6467745.1"/>
    </source>
</evidence>
<feature type="compositionally biased region" description="Gly residues" evidence="5">
    <location>
        <begin position="516"/>
        <end position="525"/>
    </location>
</feature>
<dbReference type="SUPFAM" id="SSF54768">
    <property type="entry name" value="dsRNA-binding domain-like"/>
    <property type="match status" value="1"/>
</dbReference>
<dbReference type="GO" id="GO:0003697">
    <property type="term" value="F:single-stranded DNA binding"/>
    <property type="evidence" value="ECO:0007669"/>
    <property type="project" value="UniProtKB-ARBA"/>
</dbReference>
<evidence type="ECO:0000313" key="7">
    <source>
        <dbReference type="Proteomes" id="UP000663850"/>
    </source>
</evidence>
<feature type="region of interest" description="Disordered" evidence="5">
    <location>
        <begin position="23"/>
        <end position="43"/>
    </location>
</feature>
<dbReference type="Proteomes" id="UP000663850">
    <property type="component" value="Unassembled WGS sequence"/>
</dbReference>
<dbReference type="PANTHER" id="PTHR12132">
    <property type="entry name" value="DNA REPAIR AND RECOMBINATION PROTEIN RAD52, RAD59"/>
    <property type="match status" value="1"/>
</dbReference>
<proteinExistence type="inferred from homology"/>
<name>A0A8H3BXV0_9AGAM</name>
<evidence type="ECO:0000256" key="3">
    <source>
        <dbReference type="ARBA" id="ARBA00023172"/>
    </source>
</evidence>
<dbReference type="Gene3D" id="3.30.390.80">
    <property type="entry name" value="DNA repair protein Rad52/59/22"/>
    <property type="match status" value="1"/>
</dbReference>
<dbReference type="GO" id="GO:0045002">
    <property type="term" value="P:double-strand break repair via single-strand annealing"/>
    <property type="evidence" value="ECO:0007669"/>
    <property type="project" value="TreeGrafter"/>
</dbReference>
<feature type="compositionally biased region" description="Polar residues" evidence="5">
    <location>
        <begin position="461"/>
        <end position="475"/>
    </location>
</feature>
<dbReference type="GO" id="GO:0006312">
    <property type="term" value="P:mitotic recombination"/>
    <property type="evidence" value="ECO:0007669"/>
    <property type="project" value="TreeGrafter"/>
</dbReference>
<reference evidence="6" key="1">
    <citation type="submission" date="2021-01" db="EMBL/GenBank/DDBJ databases">
        <authorList>
            <person name="Kaushik A."/>
        </authorList>
    </citation>
    <scope>NUCLEOTIDE SEQUENCE</scope>
    <source>
        <strain evidence="6">Type strain: AG8-Rh-89/</strain>
    </source>
</reference>
<keyword evidence="2" id="KW-0227">DNA damage</keyword>
<dbReference type="InterPro" id="IPR041247">
    <property type="entry name" value="Rad52_fam"/>
</dbReference>
<gene>
    <name evidence="6" type="ORF">RDB_LOCUS57881</name>
</gene>
<feature type="compositionally biased region" description="Pro residues" evidence="5">
    <location>
        <begin position="287"/>
        <end position="302"/>
    </location>
</feature>
<feature type="region of interest" description="Disordered" evidence="5">
    <location>
        <begin position="263"/>
        <end position="327"/>
    </location>
</feature>
<dbReference type="Pfam" id="PF04098">
    <property type="entry name" value="Rad52_Rad22"/>
    <property type="match status" value="2"/>
</dbReference>
<dbReference type="FunFam" id="3.30.390.80:FF:000001">
    <property type="entry name" value="DNA repair protein RAD52 homolog"/>
    <property type="match status" value="1"/>
</dbReference>
<organism evidence="6 7">
    <name type="scientific">Rhizoctonia solani</name>
    <dbReference type="NCBI Taxonomy" id="456999"/>
    <lineage>
        <taxon>Eukaryota</taxon>
        <taxon>Fungi</taxon>
        <taxon>Dikarya</taxon>
        <taxon>Basidiomycota</taxon>
        <taxon>Agaricomycotina</taxon>
        <taxon>Agaricomycetes</taxon>
        <taxon>Cantharellales</taxon>
        <taxon>Ceratobasidiaceae</taxon>
        <taxon>Rhizoctonia</taxon>
    </lineage>
</organism>
<comment type="similarity">
    <text evidence="1">Belongs to the RAD52 family.</text>
</comment>
<protein>
    <submittedName>
        <fullName evidence="6">Uncharacterized protein</fullName>
    </submittedName>
</protein>
<dbReference type="AlphaFoldDB" id="A0A8H3BXV0"/>
<feature type="compositionally biased region" description="Polar residues" evidence="5">
    <location>
        <begin position="344"/>
        <end position="360"/>
    </location>
</feature>